<sequence>MALFALLGLASNPTLAVNAEQLVAAAHERTTHDVTYDGAYHKIPYPLGDVPSDIGVCTDVVIRSYRSLGIDLQQLVHEDLKANFNLYPSRRIWGLNAPDTNIDHRRVPNLQTFFSRHGERLAVSDRPEDYAPGDLVTWRVTGPHIGIVTDKLSNDGKRPLIVHNIGRGPVLEDMLFDYPITGHFRYLPNNE</sequence>
<dbReference type="Pfam" id="PF06940">
    <property type="entry name" value="DUF1287"/>
    <property type="match status" value="1"/>
</dbReference>
<feature type="signal peptide" evidence="1">
    <location>
        <begin position="1"/>
        <end position="16"/>
    </location>
</feature>
<feature type="chain" id="PRO_5047017968" evidence="1">
    <location>
        <begin position="17"/>
        <end position="191"/>
    </location>
</feature>
<dbReference type="EMBL" id="JAKIKT010000002">
    <property type="protein sequence ID" value="MCL2913471.1"/>
    <property type="molecule type" value="Genomic_DNA"/>
</dbReference>
<protein>
    <submittedName>
        <fullName evidence="2">DUF1287 domain-containing protein</fullName>
    </submittedName>
</protein>
<dbReference type="Proteomes" id="UP001202831">
    <property type="component" value="Unassembled WGS sequence"/>
</dbReference>
<evidence type="ECO:0000256" key="1">
    <source>
        <dbReference type="SAM" id="SignalP"/>
    </source>
</evidence>
<dbReference type="RefSeq" id="WP_249248649.1">
    <property type="nucleotide sequence ID" value="NZ_JAKIKT010000002.1"/>
</dbReference>
<proteinExistence type="predicted"/>
<keyword evidence="3" id="KW-1185">Reference proteome</keyword>
<gene>
    <name evidence="2" type="ORF">L2725_06670</name>
</gene>
<dbReference type="InterPro" id="IPR009706">
    <property type="entry name" value="DUF1287"/>
</dbReference>
<accession>A0ABT0N6G4</accession>
<evidence type="ECO:0000313" key="2">
    <source>
        <dbReference type="EMBL" id="MCL2913471.1"/>
    </source>
</evidence>
<comment type="caution">
    <text evidence="2">The sequence shown here is derived from an EMBL/GenBank/DDBJ whole genome shotgun (WGS) entry which is preliminary data.</text>
</comment>
<keyword evidence="1" id="KW-0732">Signal</keyword>
<dbReference type="PIRSF" id="PIRSF011444">
    <property type="entry name" value="DUF1287"/>
    <property type="match status" value="1"/>
</dbReference>
<reference evidence="2 3" key="1">
    <citation type="submission" date="2022-01" db="EMBL/GenBank/DDBJ databases">
        <title>Whole genome-based taxonomy of the Shewanellaceae.</title>
        <authorList>
            <person name="Martin-Rodriguez A.J."/>
        </authorList>
    </citation>
    <scope>NUCLEOTIDE SEQUENCE [LARGE SCALE GENOMIC DNA]</scope>
    <source>
        <strain evidence="2 3">DSM 21332</strain>
    </source>
</reference>
<evidence type="ECO:0000313" key="3">
    <source>
        <dbReference type="Proteomes" id="UP001202831"/>
    </source>
</evidence>
<organism evidence="2 3">
    <name type="scientific">Shewanella corallii</name>
    <dbReference type="NCBI Taxonomy" id="560080"/>
    <lineage>
        <taxon>Bacteria</taxon>
        <taxon>Pseudomonadati</taxon>
        <taxon>Pseudomonadota</taxon>
        <taxon>Gammaproteobacteria</taxon>
        <taxon>Alteromonadales</taxon>
        <taxon>Shewanellaceae</taxon>
        <taxon>Shewanella</taxon>
    </lineage>
</organism>
<name>A0ABT0N6G4_9GAMM</name>